<reference evidence="1 2" key="1">
    <citation type="submission" date="2016-10" db="EMBL/GenBank/DDBJ databases">
        <authorList>
            <person name="de Groot N.N."/>
        </authorList>
    </citation>
    <scope>NUCLEOTIDE SEQUENCE [LARGE SCALE GENOMIC DNA]</scope>
    <source>
        <strain evidence="1 2">DSM 44945</strain>
    </source>
</reference>
<organism evidence="1 2">
    <name type="scientific">Planifilum fulgidum</name>
    <dbReference type="NCBI Taxonomy" id="201973"/>
    <lineage>
        <taxon>Bacteria</taxon>
        <taxon>Bacillati</taxon>
        <taxon>Bacillota</taxon>
        <taxon>Bacilli</taxon>
        <taxon>Bacillales</taxon>
        <taxon>Thermoactinomycetaceae</taxon>
        <taxon>Planifilum</taxon>
    </lineage>
</organism>
<evidence type="ECO:0000313" key="2">
    <source>
        <dbReference type="Proteomes" id="UP000198661"/>
    </source>
</evidence>
<dbReference type="EMBL" id="FOOK01000057">
    <property type="protein sequence ID" value="SFG60250.1"/>
    <property type="molecule type" value="Genomic_DNA"/>
</dbReference>
<name>A0A1I2T5Z8_9BACL</name>
<accession>A0A1I2T5Z8</accession>
<evidence type="ECO:0000313" key="1">
    <source>
        <dbReference type="EMBL" id="SFG60250.1"/>
    </source>
</evidence>
<dbReference type="AlphaFoldDB" id="A0A1I2T5Z8"/>
<sequence>MEAHLPQDARKRLVWMEHNIMRSYVDSGEKDRPDSLSMIFKLEEGDTEEDLMEICKQVRFTVTGKKFGFFDHGSISVPVHFSGD</sequence>
<keyword evidence="2" id="KW-1185">Reference proteome</keyword>
<protein>
    <submittedName>
        <fullName evidence="1">Uncharacterized protein</fullName>
    </submittedName>
</protein>
<proteinExistence type="predicted"/>
<dbReference type="Proteomes" id="UP000198661">
    <property type="component" value="Unassembled WGS sequence"/>
</dbReference>
<gene>
    <name evidence="1" type="ORF">SAMN04488025_1571</name>
</gene>